<proteinExistence type="predicted"/>
<organism evidence="1">
    <name type="scientific">marine sediment metagenome</name>
    <dbReference type="NCBI Taxonomy" id="412755"/>
    <lineage>
        <taxon>unclassified sequences</taxon>
        <taxon>metagenomes</taxon>
        <taxon>ecological metagenomes</taxon>
    </lineage>
</organism>
<reference evidence="1" key="1">
    <citation type="journal article" date="2014" name="Front. Microbiol.">
        <title>High frequency of phylogenetically diverse reductive dehalogenase-homologous genes in deep subseafloor sedimentary metagenomes.</title>
        <authorList>
            <person name="Kawai M."/>
            <person name="Futagami T."/>
            <person name="Toyoda A."/>
            <person name="Takaki Y."/>
            <person name="Nishi S."/>
            <person name="Hori S."/>
            <person name="Arai W."/>
            <person name="Tsubouchi T."/>
            <person name="Morono Y."/>
            <person name="Uchiyama I."/>
            <person name="Ito T."/>
            <person name="Fujiyama A."/>
            <person name="Inagaki F."/>
            <person name="Takami H."/>
        </authorList>
    </citation>
    <scope>NUCLEOTIDE SEQUENCE</scope>
    <source>
        <strain evidence="1">Expedition CK06-06</strain>
    </source>
</reference>
<dbReference type="AlphaFoldDB" id="X0U384"/>
<gene>
    <name evidence="1" type="ORF">S01H1_45379</name>
</gene>
<protein>
    <recommendedName>
        <fullName evidence="2">Ig-like domain-containing protein</fullName>
    </recommendedName>
</protein>
<feature type="non-terminal residue" evidence="1">
    <location>
        <position position="264"/>
    </location>
</feature>
<comment type="caution">
    <text evidence="1">The sequence shown here is derived from an EMBL/GenBank/DDBJ whole genome shotgun (WGS) entry which is preliminary data.</text>
</comment>
<accession>X0U384</accession>
<name>X0U384_9ZZZZ</name>
<dbReference type="EMBL" id="BARS01028992">
    <property type="protein sequence ID" value="GAG00249.1"/>
    <property type="molecule type" value="Genomic_DNA"/>
</dbReference>
<evidence type="ECO:0000313" key="1">
    <source>
        <dbReference type="EMBL" id="GAG00249.1"/>
    </source>
</evidence>
<sequence>QPSDGTNFGSKQNSSATLIYNAAPIVSNLNITPSFPSTSIDLIANYTFYDSDNDNEDGTQIMWYKNGVLQPNLNDSLVIDSTYTEKGDEWFFNVCPYDGENYGDRVSSQVNITIINTPPTVSNVQILPANAKTGDDLILNYVFEDEDGDIENNSNIRWYKNDALQSGLNNLTVINAGNTSKGEEWKISIKTSDGEDDGIWTNASIVIANTPPSVTDVRINNFNGPTELNSDEDLEVSFLYSDIDGDPQVNGSREILWYKKNQTH</sequence>
<feature type="non-terminal residue" evidence="1">
    <location>
        <position position="1"/>
    </location>
</feature>
<evidence type="ECO:0008006" key="2">
    <source>
        <dbReference type="Google" id="ProtNLM"/>
    </source>
</evidence>